<reference evidence="1 2" key="2">
    <citation type="submission" date="2017-10" db="EMBL/GenBank/DDBJ databases">
        <title>Extensive intraspecific genome diversity in a model arbuscular mycorrhizal fungus.</title>
        <authorList>
            <person name="Chen E.C.H."/>
            <person name="Morin E."/>
            <person name="Baudet D."/>
            <person name="Noel J."/>
            <person name="Ndikumana S."/>
            <person name="Charron P."/>
            <person name="St-Onge C."/>
            <person name="Giorgi J."/>
            <person name="Grigoriev I.V."/>
            <person name="Roux C."/>
            <person name="Martin F.M."/>
            <person name="Corradi N."/>
        </authorList>
    </citation>
    <scope>NUCLEOTIDE SEQUENCE [LARGE SCALE GENOMIC DNA]</scope>
    <source>
        <strain evidence="1 2">C2</strain>
    </source>
</reference>
<dbReference type="PANTHER" id="PTHR47718">
    <property type="entry name" value="OS01G0519700 PROTEIN"/>
    <property type="match status" value="1"/>
</dbReference>
<gene>
    <name evidence="1" type="ORF">RhiirC2_795317</name>
</gene>
<dbReference type="OrthoDB" id="2355492at2759"/>
<organism evidence="1 2">
    <name type="scientific">Rhizophagus irregularis</name>
    <dbReference type="NCBI Taxonomy" id="588596"/>
    <lineage>
        <taxon>Eukaryota</taxon>
        <taxon>Fungi</taxon>
        <taxon>Fungi incertae sedis</taxon>
        <taxon>Mucoromycota</taxon>
        <taxon>Glomeromycotina</taxon>
        <taxon>Glomeromycetes</taxon>
        <taxon>Glomerales</taxon>
        <taxon>Glomeraceae</taxon>
        <taxon>Rhizophagus</taxon>
    </lineage>
</organism>
<name>A0A2N1MBX0_9GLOM</name>
<evidence type="ECO:0000313" key="1">
    <source>
        <dbReference type="EMBL" id="PKK59099.1"/>
    </source>
</evidence>
<dbReference type="AlphaFoldDB" id="A0A2N1MBX0"/>
<comment type="caution">
    <text evidence="1">The sequence shown here is derived from an EMBL/GenBank/DDBJ whole genome shotgun (WGS) entry which is preliminary data.</text>
</comment>
<protein>
    <recommendedName>
        <fullName evidence="3">FAR1 domain-containing protein</fullName>
    </recommendedName>
</protein>
<dbReference type="VEuPathDB" id="FungiDB:RhiirFUN_005356"/>
<accession>A0A2N1MBX0</accession>
<dbReference type="VEuPathDB" id="FungiDB:FUN_024633"/>
<proteinExistence type="predicted"/>
<dbReference type="Proteomes" id="UP000233469">
    <property type="component" value="Unassembled WGS sequence"/>
</dbReference>
<reference evidence="1 2" key="1">
    <citation type="submission" date="2016-04" db="EMBL/GenBank/DDBJ databases">
        <title>Genome analyses suggest a sexual origin of heterokaryosis in a supposedly ancient asexual fungus.</title>
        <authorList>
            <person name="Ropars J."/>
            <person name="Sedzielewska K."/>
            <person name="Noel J."/>
            <person name="Charron P."/>
            <person name="Farinelli L."/>
            <person name="Marton T."/>
            <person name="Kruger M."/>
            <person name="Pelin A."/>
            <person name="Brachmann A."/>
            <person name="Corradi N."/>
        </authorList>
    </citation>
    <scope>NUCLEOTIDE SEQUENCE [LARGE SCALE GENOMIC DNA]</scope>
    <source>
        <strain evidence="1 2">C2</strain>
    </source>
</reference>
<sequence>MNYNVKNNSASLHTGKTLASWTICDQFISNWGKSNGFGVIKDKVVKEGVEIRKRTYICEYGRKYTCKSVKETSTKKMVCPWHVNASCPKVNNPDSAIFINKIVDEHNHDLSIEAVKFREDKKFNDEMVKDIQFMTDHCKMGATAQRRYLEGKYSSHPIYSQDLYATIKKFRPMAKSLSNDAAQISDWLDKQKERDSRWIIM</sequence>
<dbReference type="EMBL" id="LLXL01003221">
    <property type="protein sequence ID" value="PKK59099.1"/>
    <property type="molecule type" value="Genomic_DNA"/>
</dbReference>
<dbReference type="PANTHER" id="PTHR47718:SF3">
    <property type="entry name" value="PROTEIN FAR1-RELATED SEQUENCE 5-LIKE"/>
    <property type="match status" value="1"/>
</dbReference>
<evidence type="ECO:0000313" key="2">
    <source>
        <dbReference type="Proteomes" id="UP000233469"/>
    </source>
</evidence>
<dbReference type="VEuPathDB" id="FungiDB:RhiirA1_474137"/>
<evidence type="ECO:0008006" key="3">
    <source>
        <dbReference type="Google" id="ProtNLM"/>
    </source>
</evidence>